<feature type="region of interest" description="Disordered" evidence="1">
    <location>
        <begin position="35"/>
        <end position="92"/>
    </location>
</feature>
<dbReference type="STRING" id="37928.SAMN04489742_0619"/>
<sequence>MIERTLPQTAFPVLLPALFPCSPFVPLRVFPGGLTLPQATGPAATGQKSRSQKTSFTAGPARSGPRQLRGLSRRGPDQERVGRGVACPISSA</sequence>
<name>A0A1H0ZXB0_9MICC</name>
<dbReference type="Proteomes" id="UP000181917">
    <property type="component" value="Unassembled WGS sequence"/>
</dbReference>
<dbReference type="AlphaFoldDB" id="A0A1H0ZXB0"/>
<proteinExistence type="predicted"/>
<keyword evidence="3" id="KW-1185">Reference proteome</keyword>
<dbReference type="EMBL" id="FNKH01000002">
    <property type="protein sequence ID" value="SDQ32033.1"/>
    <property type="molecule type" value="Genomic_DNA"/>
</dbReference>
<reference evidence="2 3" key="1">
    <citation type="submission" date="2016-10" db="EMBL/GenBank/DDBJ databases">
        <authorList>
            <person name="de Groot N.N."/>
        </authorList>
    </citation>
    <scope>NUCLEOTIDE SEQUENCE [LARGE SCALE GENOMIC DNA]</scope>
    <source>
        <strain evidence="2 3">DSM 20117</strain>
    </source>
</reference>
<protein>
    <submittedName>
        <fullName evidence="2">Uncharacterized protein</fullName>
    </submittedName>
</protein>
<organism evidence="2 3">
    <name type="scientific">Crystallibacter crystallopoietes</name>
    <dbReference type="NCBI Taxonomy" id="37928"/>
    <lineage>
        <taxon>Bacteria</taxon>
        <taxon>Bacillati</taxon>
        <taxon>Actinomycetota</taxon>
        <taxon>Actinomycetes</taxon>
        <taxon>Micrococcales</taxon>
        <taxon>Micrococcaceae</taxon>
        <taxon>Crystallibacter</taxon>
    </lineage>
</organism>
<gene>
    <name evidence="2" type="ORF">SAMN04489742_0619</name>
</gene>
<evidence type="ECO:0000313" key="3">
    <source>
        <dbReference type="Proteomes" id="UP000181917"/>
    </source>
</evidence>
<evidence type="ECO:0000313" key="2">
    <source>
        <dbReference type="EMBL" id="SDQ32033.1"/>
    </source>
</evidence>
<feature type="compositionally biased region" description="Polar residues" evidence="1">
    <location>
        <begin position="46"/>
        <end position="57"/>
    </location>
</feature>
<accession>A0A1H0ZXB0</accession>
<evidence type="ECO:0000256" key="1">
    <source>
        <dbReference type="SAM" id="MobiDB-lite"/>
    </source>
</evidence>